<reference evidence="3" key="2">
    <citation type="submission" date="2012-08" db="EMBL/GenBank/DDBJ databases">
        <title>Finished genome of Desulfosporosinus meridiei DSM 13257.</title>
        <authorList>
            <person name="Huntemann M."/>
            <person name="Wei C.-L."/>
            <person name="Han J."/>
            <person name="Detter J.C."/>
            <person name="Han C."/>
            <person name="Davenport K."/>
            <person name="Daligault H."/>
            <person name="Erkkila T."/>
            <person name="Gu W."/>
            <person name="Munk A.C.C."/>
            <person name="Teshima H."/>
            <person name="Xu Y."/>
            <person name="Chain P."/>
            <person name="Tapia R."/>
            <person name="Chen A."/>
            <person name="Krypides N."/>
            <person name="Mavromatis K."/>
            <person name="Markowitz V."/>
            <person name="Szeto E."/>
            <person name="Ivanova N."/>
            <person name="Mikhailova N."/>
            <person name="Ovchinnikova G."/>
            <person name="Pagani I."/>
            <person name="Pati A."/>
            <person name="Goodwin L."/>
            <person name="Peters L."/>
            <person name="Pitluck S."/>
            <person name="Woyke T."/>
            <person name="Pester M."/>
            <person name="Spring S."/>
            <person name="Ollivier B."/>
            <person name="Rattei T."/>
            <person name="Klenk H.-P."/>
            <person name="Wagner M."/>
            <person name="Loy A."/>
        </authorList>
    </citation>
    <scope>NUCLEOTIDE SEQUENCE [LARGE SCALE GENOMIC DNA]</scope>
    <source>
        <strain evidence="3">ATCC BAA-275 / DSM 13257 / NCIMB 13706 / S10</strain>
    </source>
</reference>
<dbReference type="KEGG" id="dmi:Desmer_2695"/>
<dbReference type="eggNOG" id="COG1695">
    <property type="taxonomic scope" value="Bacteria"/>
</dbReference>
<evidence type="ECO:0000259" key="1">
    <source>
        <dbReference type="Pfam" id="PF03551"/>
    </source>
</evidence>
<dbReference type="PANTHER" id="PTHR33169:SF14">
    <property type="entry name" value="TRANSCRIPTIONAL REGULATOR RV3488"/>
    <property type="match status" value="1"/>
</dbReference>
<accession>J7IRU8</accession>
<organism evidence="2 3">
    <name type="scientific">Desulfosporosinus meridiei (strain ATCC BAA-275 / DSM 13257 / KCTC 12902 / NCIMB 13706 / S10)</name>
    <dbReference type="NCBI Taxonomy" id="768704"/>
    <lineage>
        <taxon>Bacteria</taxon>
        <taxon>Bacillati</taxon>
        <taxon>Bacillota</taxon>
        <taxon>Clostridia</taxon>
        <taxon>Eubacteriales</taxon>
        <taxon>Desulfitobacteriaceae</taxon>
        <taxon>Desulfosporosinus</taxon>
    </lineage>
</organism>
<protein>
    <submittedName>
        <fullName evidence="2">Putative transcriptional regulator</fullName>
    </submittedName>
</protein>
<feature type="domain" description="Transcription regulator PadR N-terminal" evidence="1">
    <location>
        <begin position="14"/>
        <end position="87"/>
    </location>
</feature>
<dbReference type="SUPFAM" id="SSF46785">
    <property type="entry name" value="Winged helix' DNA-binding domain"/>
    <property type="match status" value="1"/>
</dbReference>
<dbReference type="PANTHER" id="PTHR33169">
    <property type="entry name" value="PADR-FAMILY TRANSCRIPTIONAL REGULATOR"/>
    <property type="match status" value="1"/>
</dbReference>
<reference evidence="2 3" key="1">
    <citation type="journal article" date="2012" name="J. Bacteriol.">
        <title>Complete genome sequences of Desulfosporosinus orientis DSM765T, Desulfosporosinus youngiae DSM17734T, Desulfosporosinus meridiei DSM13257T, and Desulfosporosinus acidiphilus DSM22704T.</title>
        <authorList>
            <person name="Pester M."/>
            <person name="Brambilla E."/>
            <person name="Alazard D."/>
            <person name="Rattei T."/>
            <person name="Weinmaier T."/>
            <person name="Han J."/>
            <person name="Lucas S."/>
            <person name="Lapidus A."/>
            <person name="Cheng J.F."/>
            <person name="Goodwin L."/>
            <person name="Pitluck S."/>
            <person name="Peters L."/>
            <person name="Ovchinnikova G."/>
            <person name="Teshima H."/>
            <person name="Detter J.C."/>
            <person name="Han C.S."/>
            <person name="Tapia R."/>
            <person name="Land M.L."/>
            <person name="Hauser L."/>
            <person name="Kyrpides N.C."/>
            <person name="Ivanova N.N."/>
            <person name="Pagani I."/>
            <person name="Huntmann M."/>
            <person name="Wei C.L."/>
            <person name="Davenport K.W."/>
            <person name="Daligault H."/>
            <person name="Chain P.S."/>
            <person name="Chen A."/>
            <person name="Mavromatis K."/>
            <person name="Markowitz V."/>
            <person name="Szeto E."/>
            <person name="Mikhailova N."/>
            <person name="Pati A."/>
            <person name="Wagner M."/>
            <person name="Woyke T."/>
            <person name="Ollivier B."/>
            <person name="Klenk H.P."/>
            <person name="Spring S."/>
            <person name="Loy A."/>
        </authorList>
    </citation>
    <scope>NUCLEOTIDE SEQUENCE [LARGE SCALE GENOMIC DNA]</scope>
    <source>
        <strain evidence="3">ATCC BAA-275 / DSM 13257 / NCIMB 13706 / S10</strain>
    </source>
</reference>
<dbReference type="Pfam" id="PF03551">
    <property type="entry name" value="PadR"/>
    <property type="match status" value="1"/>
</dbReference>
<evidence type="ECO:0000313" key="2">
    <source>
        <dbReference type="EMBL" id="AFQ44607.1"/>
    </source>
</evidence>
<dbReference type="Gene3D" id="1.10.10.10">
    <property type="entry name" value="Winged helix-like DNA-binding domain superfamily/Winged helix DNA-binding domain"/>
    <property type="match status" value="1"/>
</dbReference>
<dbReference type="OrthoDB" id="9808017at2"/>
<dbReference type="InterPro" id="IPR052509">
    <property type="entry name" value="Metal_resp_DNA-bind_regulator"/>
</dbReference>
<dbReference type="HOGENOM" id="CLU_063440_5_2_9"/>
<dbReference type="InterPro" id="IPR036388">
    <property type="entry name" value="WH-like_DNA-bd_sf"/>
</dbReference>
<dbReference type="InterPro" id="IPR005149">
    <property type="entry name" value="Tscrpt_reg_PadR_N"/>
</dbReference>
<dbReference type="EMBL" id="CP003629">
    <property type="protein sequence ID" value="AFQ44607.1"/>
    <property type="molecule type" value="Genomic_DNA"/>
</dbReference>
<name>J7IRU8_DESMD</name>
<keyword evidence="3" id="KW-1185">Reference proteome</keyword>
<dbReference type="RefSeq" id="WP_014903520.1">
    <property type="nucleotide sequence ID" value="NC_018515.1"/>
</dbReference>
<dbReference type="Proteomes" id="UP000005262">
    <property type="component" value="Chromosome"/>
</dbReference>
<dbReference type="InterPro" id="IPR036390">
    <property type="entry name" value="WH_DNA-bd_sf"/>
</dbReference>
<dbReference type="AlphaFoldDB" id="J7IRU8"/>
<gene>
    <name evidence="2" type="ordered locus">Desmer_2695</name>
</gene>
<sequence>MSRSKQSRHTNAFILLLLEKSSSAYGAQILSSLQEELPFCLTDSPSVYRALQDMEEKKWVEASWKTSEAGSPRKWYSITPSGQAALNNYAQDINQRKANLEYFLNTYTQIINDKSERSIQDDRI</sequence>
<dbReference type="STRING" id="768704.Desmer_2695"/>
<evidence type="ECO:0000313" key="3">
    <source>
        <dbReference type="Proteomes" id="UP000005262"/>
    </source>
</evidence>
<proteinExistence type="predicted"/>